<evidence type="ECO:0000313" key="2">
    <source>
        <dbReference type="Proteomes" id="UP001153076"/>
    </source>
</evidence>
<reference evidence="1" key="1">
    <citation type="submission" date="2022-04" db="EMBL/GenBank/DDBJ databases">
        <title>Carnegiea gigantea Genome sequencing and assembly v2.</title>
        <authorList>
            <person name="Copetti D."/>
            <person name="Sanderson M.J."/>
            <person name="Burquez A."/>
            <person name="Wojciechowski M.F."/>
        </authorList>
    </citation>
    <scope>NUCLEOTIDE SEQUENCE</scope>
    <source>
        <strain evidence="1">SGP5-SGP5p</strain>
        <tissue evidence="1">Aerial part</tissue>
    </source>
</reference>
<protein>
    <submittedName>
        <fullName evidence="1">Uncharacterized protein</fullName>
    </submittedName>
</protein>
<dbReference type="Proteomes" id="UP001153076">
    <property type="component" value="Unassembled WGS sequence"/>
</dbReference>
<organism evidence="1 2">
    <name type="scientific">Carnegiea gigantea</name>
    <dbReference type="NCBI Taxonomy" id="171969"/>
    <lineage>
        <taxon>Eukaryota</taxon>
        <taxon>Viridiplantae</taxon>
        <taxon>Streptophyta</taxon>
        <taxon>Embryophyta</taxon>
        <taxon>Tracheophyta</taxon>
        <taxon>Spermatophyta</taxon>
        <taxon>Magnoliopsida</taxon>
        <taxon>eudicotyledons</taxon>
        <taxon>Gunneridae</taxon>
        <taxon>Pentapetalae</taxon>
        <taxon>Caryophyllales</taxon>
        <taxon>Cactineae</taxon>
        <taxon>Cactaceae</taxon>
        <taxon>Cactoideae</taxon>
        <taxon>Echinocereeae</taxon>
        <taxon>Carnegiea</taxon>
    </lineage>
</organism>
<dbReference type="AlphaFoldDB" id="A0A9Q1KCX2"/>
<proteinExistence type="predicted"/>
<comment type="caution">
    <text evidence="1">The sequence shown here is derived from an EMBL/GenBank/DDBJ whole genome shotgun (WGS) entry which is preliminary data.</text>
</comment>
<accession>A0A9Q1KCX2</accession>
<gene>
    <name evidence="1" type="ORF">Cgig2_019991</name>
</gene>
<evidence type="ECO:0000313" key="1">
    <source>
        <dbReference type="EMBL" id="KAJ8440962.1"/>
    </source>
</evidence>
<keyword evidence="2" id="KW-1185">Reference proteome</keyword>
<sequence>MEEANLNTTGPAIIFRVALSPCRNLLSRNGNQNPKGCRMANFEHVLMSSAKRTDSAIESVEKAKSKAETGGFASTNTQPGIGCLQVISMKQDQWMNEKNCSDYPSGSYDNFDHWIENGGLIDPGFPAYDLLRVGRIRLRLENLTDLIEETRTM</sequence>
<name>A0A9Q1KCX2_9CARY</name>
<dbReference type="EMBL" id="JAKOGI010000180">
    <property type="protein sequence ID" value="KAJ8440962.1"/>
    <property type="molecule type" value="Genomic_DNA"/>
</dbReference>